<sequence length="408" mass="46682">MKSIIKWLRTHSSNIVNSIAFYPAIIACIFLLLSWAMLEMDFSTFGKELKGTLDWLSLRDASTARTIVSTILAGLISLTVFSFSMVMIVLNQAASQMSNRILNSMIENRFQQFVLGFYIGTIVYALFLLSTIRDTNTGIYVPALSIYLLIIFTVINIFLFIYFLDYVTKTVKFETIIRRVKESTLDGMKNVFIAEKEEKINCEKLPKMEIASQTSGYFQGFERGRMVEIAKENDIIIDFVHEIGTYILEGCIICNVYNQNSVNNTLKNEITSLCDFFIGEPINRNPNYGFRHLSEVAIKALSRAINDPATAVLSLNALSELFAFRLHHCRPTVLKDNEGNPRVQLNTLSFSELFELCILPVWDYGRYDRYIQKALLGQIHQLLALTKNENNILMMNKLLIEVRNKIDK</sequence>
<keyword evidence="3" id="KW-1185">Reference proteome</keyword>
<dbReference type="EMBL" id="CP032489">
    <property type="protein sequence ID" value="AYD46255.1"/>
    <property type="molecule type" value="Genomic_DNA"/>
</dbReference>
<evidence type="ECO:0000256" key="1">
    <source>
        <dbReference type="SAM" id="Phobius"/>
    </source>
</evidence>
<keyword evidence="1" id="KW-1133">Transmembrane helix</keyword>
<feature type="transmembrane region" description="Helical" evidence="1">
    <location>
        <begin position="67"/>
        <end position="90"/>
    </location>
</feature>
<reference evidence="2 3" key="1">
    <citation type="submission" date="2018-09" db="EMBL/GenBank/DDBJ databases">
        <title>Arachidicoccus sp. nov., a bacterium isolated from soil.</title>
        <authorList>
            <person name="Weon H.-Y."/>
            <person name="Kwon S.-W."/>
            <person name="Lee S.A."/>
        </authorList>
    </citation>
    <scope>NUCLEOTIDE SEQUENCE [LARGE SCALE GENOMIC DNA]</scope>
    <source>
        <strain evidence="2 3">KIS59-12</strain>
    </source>
</reference>
<evidence type="ECO:0000313" key="2">
    <source>
        <dbReference type="EMBL" id="AYD46255.1"/>
    </source>
</evidence>
<proteinExistence type="predicted"/>
<organism evidence="2 3">
    <name type="scientific">Arachidicoccus soli</name>
    <dbReference type="NCBI Taxonomy" id="2341117"/>
    <lineage>
        <taxon>Bacteria</taxon>
        <taxon>Pseudomonadati</taxon>
        <taxon>Bacteroidota</taxon>
        <taxon>Chitinophagia</taxon>
        <taxon>Chitinophagales</taxon>
        <taxon>Chitinophagaceae</taxon>
        <taxon>Arachidicoccus</taxon>
    </lineage>
</organism>
<dbReference type="InterPro" id="IPR018723">
    <property type="entry name" value="DUF2254_membrane"/>
</dbReference>
<dbReference type="Pfam" id="PF10011">
    <property type="entry name" value="DUF2254"/>
    <property type="match status" value="1"/>
</dbReference>
<feature type="transmembrane region" description="Helical" evidence="1">
    <location>
        <begin position="20"/>
        <end position="38"/>
    </location>
</feature>
<dbReference type="PROSITE" id="PS51257">
    <property type="entry name" value="PROKAR_LIPOPROTEIN"/>
    <property type="match status" value="1"/>
</dbReference>
<evidence type="ECO:0000313" key="3">
    <source>
        <dbReference type="Proteomes" id="UP000266118"/>
    </source>
</evidence>
<feature type="transmembrane region" description="Helical" evidence="1">
    <location>
        <begin position="144"/>
        <end position="164"/>
    </location>
</feature>
<dbReference type="KEGG" id="ark:D6B99_00640"/>
<dbReference type="AlphaFoldDB" id="A0A386HKK3"/>
<dbReference type="OrthoDB" id="2955631at2"/>
<keyword evidence="1" id="KW-0472">Membrane</keyword>
<dbReference type="Proteomes" id="UP000266118">
    <property type="component" value="Chromosome"/>
</dbReference>
<dbReference type="RefSeq" id="WP_119984093.1">
    <property type="nucleotide sequence ID" value="NZ_CP032489.1"/>
</dbReference>
<protein>
    <submittedName>
        <fullName evidence="2">DUF2254 domain-containing protein</fullName>
    </submittedName>
</protein>
<feature type="transmembrane region" description="Helical" evidence="1">
    <location>
        <begin position="110"/>
        <end position="132"/>
    </location>
</feature>
<accession>A0A386HKK3</accession>
<keyword evidence="1" id="KW-0812">Transmembrane</keyword>
<gene>
    <name evidence="2" type="ORF">D6B99_00640</name>
</gene>
<name>A0A386HKK3_9BACT</name>